<dbReference type="InterPro" id="IPR011009">
    <property type="entry name" value="Kinase-like_dom_sf"/>
</dbReference>
<protein>
    <submittedName>
        <fullName evidence="7">Kinase-like domain-containing protein</fullName>
    </submittedName>
</protein>
<dbReference type="Pfam" id="PF00069">
    <property type="entry name" value="Pkinase"/>
    <property type="match status" value="1"/>
</dbReference>
<feature type="compositionally biased region" description="Polar residues" evidence="5">
    <location>
        <begin position="562"/>
        <end position="572"/>
    </location>
</feature>
<proteinExistence type="predicted"/>
<dbReference type="SUPFAM" id="SSF53300">
    <property type="entry name" value="vWA-like"/>
    <property type="match status" value="1"/>
</dbReference>
<dbReference type="InterPro" id="IPR050339">
    <property type="entry name" value="CC_SR_Kinase"/>
</dbReference>
<feature type="compositionally biased region" description="Polar residues" evidence="5">
    <location>
        <begin position="643"/>
        <end position="661"/>
    </location>
</feature>
<dbReference type="PROSITE" id="PS50011">
    <property type="entry name" value="PROTEIN_KINASE_DOM"/>
    <property type="match status" value="1"/>
</dbReference>
<comment type="caution">
    <text evidence="7">The sequence shown here is derived from an EMBL/GenBank/DDBJ whole genome shotgun (WGS) entry which is preliminary data.</text>
</comment>
<evidence type="ECO:0000313" key="8">
    <source>
        <dbReference type="Proteomes" id="UP001302321"/>
    </source>
</evidence>
<dbReference type="EMBL" id="MU866137">
    <property type="protein sequence ID" value="KAK4178481.1"/>
    <property type="molecule type" value="Genomic_DNA"/>
</dbReference>
<evidence type="ECO:0000256" key="2">
    <source>
        <dbReference type="ARBA" id="ARBA00022741"/>
    </source>
</evidence>
<keyword evidence="4" id="KW-0067">ATP-binding</keyword>
<dbReference type="CDD" id="cd00180">
    <property type="entry name" value="PKc"/>
    <property type="match status" value="1"/>
</dbReference>
<evidence type="ECO:0000259" key="6">
    <source>
        <dbReference type="PROSITE" id="PS50011"/>
    </source>
</evidence>
<dbReference type="SUPFAM" id="SSF56112">
    <property type="entry name" value="Protein kinase-like (PK-like)"/>
    <property type="match status" value="1"/>
</dbReference>
<feature type="domain" description="Protein kinase" evidence="6">
    <location>
        <begin position="157"/>
        <end position="484"/>
    </location>
</feature>
<reference evidence="7" key="2">
    <citation type="submission" date="2023-05" db="EMBL/GenBank/DDBJ databases">
        <authorList>
            <consortium name="Lawrence Berkeley National Laboratory"/>
            <person name="Steindorff A."/>
            <person name="Hensen N."/>
            <person name="Bonometti L."/>
            <person name="Westerberg I."/>
            <person name="Brannstrom I.O."/>
            <person name="Guillou S."/>
            <person name="Cros-Aarteil S."/>
            <person name="Calhoun S."/>
            <person name="Haridas S."/>
            <person name="Kuo A."/>
            <person name="Mondo S."/>
            <person name="Pangilinan J."/>
            <person name="Riley R."/>
            <person name="Labutti K."/>
            <person name="Andreopoulos B."/>
            <person name="Lipzen A."/>
            <person name="Chen C."/>
            <person name="Yanf M."/>
            <person name="Daum C."/>
            <person name="Ng V."/>
            <person name="Clum A."/>
            <person name="Ohm R."/>
            <person name="Martin F."/>
            <person name="Silar P."/>
            <person name="Natvig D."/>
            <person name="Lalanne C."/>
            <person name="Gautier V."/>
            <person name="Ament-Velasquez S.L."/>
            <person name="Kruys A."/>
            <person name="Hutchinson M.I."/>
            <person name="Powell A.J."/>
            <person name="Barry K."/>
            <person name="Miller A.N."/>
            <person name="Grigoriev I.V."/>
            <person name="Debuchy R."/>
            <person name="Gladieux P."/>
            <person name="Thoren M.H."/>
            <person name="Johannesson H."/>
        </authorList>
    </citation>
    <scope>NUCLEOTIDE SEQUENCE</scope>
    <source>
        <strain evidence="7">CBS 892.96</strain>
    </source>
</reference>
<evidence type="ECO:0000256" key="3">
    <source>
        <dbReference type="ARBA" id="ARBA00022777"/>
    </source>
</evidence>
<feature type="region of interest" description="Disordered" evidence="5">
    <location>
        <begin position="491"/>
        <end position="679"/>
    </location>
</feature>
<keyword evidence="8" id="KW-1185">Reference proteome</keyword>
<evidence type="ECO:0000256" key="4">
    <source>
        <dbReference type="ARBA" id="ARBA00022840"/>
    </source>
</evidence>
<dbReference type="GO" id="GO:0005524">
    <property type="term" value="F:ATP binding"/>
    <property type="evidence" value="ECO:0007669"/>
    <property type="project" value="UniProtKB-KW"/>
</dbReference>
<evidence type="ECO:0000313" key="7">
    <source>
        <dbReference type="EMBL" id="KAK4178481.1"/>
    </source>
</evidence>
<feature type="compositionally biased region" description="Polar residues" evidence="5">
    <location>
        <begin position="515"/>
        <end position="525"/>
    </location>
</feature>
<feature type="compositionally biased region" description="Polar residues" evidence="5">
    <location>
        <begin position="613"/>
        <end position="629"/>
    </location>
</feature>
<dbReference type="PANTHER" id="PTHR11042:SF195">
    <property type="entry name" value="KINASE, PUTATIVE (AFU_ORTHOLOGUE AFUA_2G16620)-RELATED"/>
    <property type="match status" value="1"/>
</dbReference>
<keyword evidence="1" id="KW-0808">Transferase</keyword>
<dbReference type="GO" id="GO:0005829">
    <property type="term" value="C:cytosol"/>
    <property type="evidence" value="ECO:0007669"/>
    <property type="project" value="TreeGrafter"/>
</dbReference>
<dbReference type="SMART" id="SM00220">
    <property type="entry name" value="S_TKc"/>
    <property type="match status" value="1"/>
</dbReference>
<evidence type="ECO:0000256" key="1">
    <source>
        <dbReference type="ARBA" id="ARBA00022679"/>
    </source>
</evidence>
<dbReference type="InterPro" id="IPR000719">
    <property type="entry name" value="Prot_kinase_dom"/>
</dbReference>
<organism evidence="7 8">
    <name type="scientific">Triangularia setosa</name>
    <dbReference type="NCBI Taxonomy" id="2587417"/>
    <lineage>
        <taxon>Eukaryota</taxon>
        <taxon>Fungi</taxon>
        <taxon>Dikarya</taxon>
        <taxon>Ascomycota</taxon>
        <taxon>Pezizomycotina</taxon>
        <taxon>Sordariomycetes</taxon>
        <taxon>Sordariomycetidae</taxon>
        <taxon>Sordariales</taxon>
        <taxon>Podosporaceae</taxon>
        <taxon>Triangularia</taxon>
    </lineage>
</organism>
<dbReference type="AlphaFoldDB" id="A0AAN6WAX8"/>
<keyword evidence="2" id="KW-0547">Nucleotide-binding</keyword>
<dbReference type="GO" id="GO:0004694">
    <property type="term" value="F:eukaryotic translation initiation factor 2alpha kinase activity"/>
    <property type="evidence" value="ECO:0007669"/>
    <property type="project" value="TreeGrafter"/>
</dbReference>
<keyword evidence="3 7" id="KW-0418">Kinase</keyword>
<dbReference type="GO" id="GO:1990625">
    <property type="term" value="P:negative regulation of cytoplasmic translational initiation in response to stress"/>
    <property type="evidence" value="ECO:0007669"/>
    <property type="project" value="TreeGrafter"/>
</dbReference>
<sequence length="1050" mass="117772">MAIRMDPFIAFETEVRNNSSQGIDGTGSQAEYVPFSPLEEYWDATRISEVLNSRPGESQNVRIETIRKRFLRIFSILVYCTTDVAFRVSYICRFINSNIDDDNLPLESPDPRVFMNGEEGRAAWAAFDKHQFLFNPISLGEDFPHNKSISDRCILPWEPGRILSEGKNNKTVVQIYRVNDTNELHKRGDIIAVKKTRLRDINGLSDPEAEETFTNEGVAYMALENFSEQAHASKYFLEYYGSFKQNGWGYVLLEYADQGSLHEFYSQNHTPHDLSEVYDLWEAMLKLLDGLTLLHHLNGEVTISILRGIHQDLKPTNVFVFKVHRGSLGYQYRFKIGDFGLSSIRLHQTIHPDNKGTTMYGAPELFILQPSFQHFDVGTTSKVDIWSLGCIYFEMLVWIVCGERGRDEFLSLRQKGNNIRATFHNRNKNLDALDEMLGLLLSRQRVFDNITEPFAERIQKSMLCLRPQDRMDAQFLSREFADLLKKAKEEGFAPGTGGTLAEGRSSRNQYHDQAAGSSNHPTTTDAPHGTFGRMSGSPDPLSGNSQDAGSSHFPRDALGMGATTNLGSQGTRPSPPGGARGQPASRVVTQLTGHRQDTSTSDAQSRAARRNTRGTVNGVLTNSHHNPNNRARPPHGDHRVSVPPSTSARPPQKPTFFTNCPHSLDIGVPTGPSGQPSGMQPYHLQDPIPPFQHPGPNQQVGFKKQIPLIGPRAALNRSSSIRTIREEPVYPRVHDILAYKGEKKEEKRKKWLGQRGSSEDLPQGYSDALKYQKNREQIFIVDNSASMFEHWNNVLETVEAISYVVKGCDPDGVELFLVSDPQKPKKAKKDATQDLVRYLKKQKRPATQNDNLELNFGQILNKVRSMMQDAKGGNNSLISLSPFSSNTRAGVSIYFLTDGIWFDDDSDGHSAIAAPILNLIKMMKRANYDRTEIMIQFIQFGNDVRGTERLVYLDDGLKAEVGVDGFDIVDRKPWDSNVWKILKGSLSRSNDNSDDQENYEGVAPLGTDSQIYVEQTPTIYTAQMSPGLIHYPHCPSQERRGGSCSCGTEG</sequence>
<evidence type="ECO:0000256" key="5">
    <source>
        <dbReference type="SAM" id="MobiDB-lite"/>
    </source>
</evidence>
<feature type="compositionally biased region" description="Polar residues" evidence="5">
    <location>
        <begin position="587"/>
        <end position="604"/>
    </location>
</feature>
<gene>
    <name evidence="7" type="ORF">QBC36DRAFT_103057</name>
</gene>
<reference evidence="7" key="1">
    <citation type="journal article" date="2023" name="Mol. Phylogenet. Evol.">
        <title>Genome-scale phylogeny and comparative genomics of the fungal order Sordariales.</title>
        <authorList>
            <person name="Hensen N."/>
            <person name="Bonometti L."/>
            <person name="Westerberg I."/>
            <person name="Brannstrom I.O."/>
            <person name="Guillou S."/>
            <person name="Cros-Aarteil S."/>
            <person name="Calhoun S."/>
            <person name="Haridas S."/>
            <person name="Kuo A."/>
            <person name="Mondo S."/>
            <person name="Pangilinan J."/>
            <person name="Riley R."/>
            <person name="LaButti K."/>
            <person name="Andreopoulos B."/>
            <person name="Lipzen A."/>
            <person name="Chen C."/>
            <person name="Yan M."/>
            <person name="Daum C."/>
            <person name="Ng V."/>
            <person name="Clum A."/>
            <person name="Steindorff A."/>
            <person name="Ohm R.A."/>
            <person name="Martin F."/>
            <person name="Silar P."/>
            <person name="Natvig D.O."/>
            <person name="Lalanne C."/>
            <person name="Gautier V."/>
            <person name="Ament-Velasquez S.L."/>
            <person name="Kruys A."/>
            <person name="Hutchinson M.I."/>
            <person name="Powell A.J."/>
            <person name="Barry K."/>
            <person name="Miller A.N."/>
            <person name="Grigoriev I.V."/>
            <person name="Debuchy R."/>
            <person name="Gladieux P."/>
            <person name="Hiltunen Thoren M."/>
            <person name="Johannesson H."/>
        </authorList>
    </citation>
    <scope>NUCLEOTIDE SEQUENCE</scope>
    <source>
        <strain evidence="7">CBS 892.96</strain>
    </source>
</reference>
<accession>A0AAN6WAX8</accession>
<dbReference type="InterPro" id="IPR036465">
    <property type="entry name" value="vWFA_dom_sf"/>
</dbReference>
<dbReference type="PANTHER" id="PTHR11042">
    <property type="entry name" value="EUKARYOTIC TRANSLATION INITIATION FACTOR 2-ALPHA KINASE EIF2-ALPHA KINASE -RELATED"/>
    <property type="match status" value="1"/>
</dbReference>
<name>A0AAN6WAX8_9PEZI</name>
<dbReference type="Proteomes" id="UP001302321">
    <property type="component" value="Unassembled WGS sequence"/>
</dbReference>
<dbReference type="Gene3D" id="1.10.510.10">
    <property type="entry name" value="Transferase(Phosphotransferase) domain 1"/>
    <property type="match status" value="1"/>
</dbReference>
<dbReference type="GO" id="GO:0005634">
    <property type="term" value="C:nucleus"/>
    <property type="evidence" value="ECO:0007669"/>
    <property type="project" value="TreeGrafter"/>
</dbReference>